<name>A0A061HTD8_CRIGR</name>
<protein>
    <submittedName>
        <fullName evidence="2">NUDIX hydrolase</fullName>
    </submittedName>
</protein>
<feature type="domain" description="Nudix hydrolase" evidence="1">
    <location>
        <begin position="7"/>
        <end position="139"/>
    </location>
</feature>
<dbReference type="CDD" id="cd18873">
    <property type="entry name" value="NUDIX_NadM_like"/>
    <property type="match status" value="1"/>
</dbReference>
<dbReference type="InterPro" id="IPR036390">
    <property type="entry name" value="WH_DNA-bd_sf"/>
</dbReference>
<dbReference type="Pfam" id="PF21906">
    <property type="entry name" value="WHD_NrtR"/>
    <property type="match status" value="1"/>
</dbReference>
<dbReference type="GO" id="GO:0016787">
    <property type="term" value="F:hydrolase activity"/>
    <property type="evidence" value="ECO:0007669"/>
    <property type="project" value="UniProtKB-KW"/>
</dbReference>
<dbReference type="Pfam" id="PF00293">
    <property type="entry name" value="NUDIX"/>
    <property type="match status" value="1"/>
</dbReference>
<dbReference type="PANTHER" id="PTHR43736">
    <property type="entry name" value="ADP-RIBOSE PYROPHOSPHATASE"/>
    <property type="match status" value="1"/>
</dbReference>
<keyword evidence="2" id="KW-0378">Hydrolase</keyword>
<dbReference type="EMBL" id="KE690622">
    <property type="protein sequence ID" value="ERE47887.1"/>
    <property type="molecule type" value="Genomic_DNA"/>
</dbReference>
<dbReference type="Gene3D" id="3.90.79.10">
    <property type="entry name" value="Nucleoside Triphosphate Pyrophosphohydrolase"/>
    <property type="match status" value="1"/>
</dbReference>
<evidence type="ECO:0000259" key="1">
    <source>
        <dbReference type="PROSITE" id="PS51462"/>
    </source>
</evidence>
<dbReference type="Proteomes" id="UP000030759">
    <property type="component" value="Unassembled WGS sequence"/>
</dbReference>
<dbReference type="SUPFAM" id="SSF55811">
    <property type="entry name" value="Nudix"/>
    <property type="match status" value="1"/>
</dbReference>
<reference evidence="3" key="1">
    <citation type="journal article" date="2013" name="Nat. Biotechnol.">
        <title>Chinese hamster genome sequenced from sorted chromosomes.</title>
        <authorList>
            <person name="Brinkrolf K."/>
            <person name="Rupp O."/>
            <person name="Laux H."/>
            <person name="Kollin F."/>
            <person name="Ernst W."/>
            <person name="Linke B."/>
            <person name="Kofler R."/>
            <person name="Romand S."/>
            <person name="Hesse F."/>
            <person name="Budach W.E."/>
            <person name="Galosy S."/>
            <person name="Muller D."/>
            <person name="Noll T."/>
            <person name="Wienberg J."/>
            <person name="Jostock T."/>
            <person name="Leonard M."/>
            <person name="Grillari J."/>
            <person name="Tauch A."/>
            <person name="Goesmann A."/>
            <person name="Helk B."/>
            <person name="Mott J.E."/>
            <person name="Puhler A."/>
            <person name="Borth N."/>
        </authorList>
    </citation>
    <scope>NUCLEOTIDE SEQUENCE [LARGE SCALE GENOMIC DNA]</scope>
    <source>
        <strain evidence="3">17A/GY</strain>
    </source>
</reference>
<dbReference type="Gene3D" id="1.10.10.10">
    <property type="entry name" value="Winged helix-like DNA-binding domain superfamily/Winged helix DNA-binding domain"/>
    <property type="match status" value="1"/>
</dbReference>
<proteinExistence type="predicted"/>
<dbReference type="SUPFAM" id="SSF46785">
    <property type="entry name" value="Winged helix' DNA-binding domain"/>
    <property type="match status" value="1"/>
</dbReference>
<dbReference type="PANTHER" id="PTHR43736:SF4">
    <property type="entry name" value="SLR1690 PROTEIN"/>
    <property type="match status" value="1"/>
</dbReference>
<sequence>MSIEIYSPFITVDVVLMALVQGELHIGLVRRDNENEPFYGAWCLPGGFVRPQEDDSAMDTALRVLREKAQVHEPHLEQLATFSGSGRDPRGWSASIAYYALVASHVAPEDTDVFRWEKAERVLSRTLAFDHSTIVKTAVERVRNRASYSSLPIFLMPPAFTITELRNVYEQLLGGELEQRGFIRRLEEMDIVEPTGTTKTEKHRPAKLYRAKGQRGLAQLGPSIMTR</sequence>
<gene>
    <name evidence="2" type="ORF">H671_21611</name>
</gene>
<dbReference type="InterPro" id="IPR000086">
    <property type="entry name" value="NUDIX_hydrolase_dom"/>
</dbReference>
<evidence type="ECO:0000313" key="3">
    <source>
        <dbReference type="Proteomes" id="UP000030759"/>
    </source>
</evidence>
<dbReference type="InterPro" id="IPR015797">
    <property type="entry name" value="NUDIX_hydrolase-like_dom_sf"/>
</dbReference>
<dbReference type="InterPro" id="IPR036388">
    <property type="entry name" value="WH-like_DNA-bd_sf"/>
</dbReference>
<dbReference type="InterPro" id="IPR054105">
    <property type="entry name" value="WHD_NrtR"/>
</dbReference>
<dbReference type="PROSITE" id="PS51462">
    <property type="entry name" value="NUDIX"/>
    <property type="match status" value="1"/>
</dbReference>
<accession>A0A061HTD8</accession>
<organism evidence="2 3">
    <name type="scientific">Cricetulus griseus</name>
    <name type="common">Chinese hamster</name>
    <name type="synonym">Cricetulus barabensis griseus</name>
    <dbReference type="NCBI Taxonomy" id="10029"/>
    <lineage>
        <taxon>Eukaryota</taxon>
        <taxon>Metazoa</taxon>
        <taxon>Chordata</taxon>
        <taxon>Craniata</taxon>
        <taxon>Vertebrata</taxon>
        <taxon>Euteleostomi</taxon>
        <taxon>Mammalia</taxon>
        <taxon>Eutheria</taxon>
        <taxon>Euarchontoglires</taxon>
        <taxon>Glires</taxon>
        <taxon>Rodentia</taxon>
        <taxon>Myomorpha</taxon>
        <taxon>Muroidea</taxon>
        <taxon>Cricetidae</taxon>
        <taxon>Cricetinae</taxon>
        <taxon>Cricetulus</taxon>
    </lineage>
</organism>
<evidence type="ECO:0000313" key="2">
    <source>
        <dbReference type="EMBL" id="ERE47887.1"/>
    </source>
</evidence>
<dbReference type="AlphaFoldDB" id="A0A061HTD8"/>